<evidence type="ECO:0000313" key="5">
    <source>
        <dbReference type="Proteomes" id="UP000184052"/>
    </source>
</evidence>
<evidence type="ECO:0000259" key="3">
    <source>
        <dbReference type="Pfam" id="PF18152"/>
    </source>
</evidence>
<dbReference type="Pfam" id="PF18152">
    <property type="entry name" value="DAHP_snth_FXD"/>
    <property type="match status" value="1"/>
</dbReference>
<name>A0A1M6GS43_9FIRM</name>
<proteinExistence type="predicted"/>
<dbReference type="OrthoDB" id="9780456at2"/>
<dbReference type="InterPro" id="IPR052899">
    <property type="entry name" value="Class-I_DAHP_synthase"/>
</dbReference>
<dbReference type="NCBIfam" id="NF006421">
    <property type="entry name" value="PRK08673.1"/>
    <property type="match status" value="1"/>
</dbReference>
<dbReference type="NCBIfam" id="TIGR01361">
    <property type="entry name" value="DAHP_synth_Bsub"/>
    <property type="match status" value="1"/>
</dbReference>
<dbReference type="NCBIfam" id="NF009239">
    <property type="entry name" value="PRK12595.1"/>
    <property type="match status" value="1"/>
</dbReference>
<dbReference type="GO" id="GO:0009073">
    <property type="term" value="P:aromatic amino acid family biosynthetic process"/>
    <property type="evidence" value="ECO:0007669"/>
    <property type="project" value="InterPro"/>
</dbReference>
<dbReference type="GO" id="GO:0016740">
    <property type="term" value="F:transferase activity"/>
    <property type="evidence" value="ECO:0007669"/>
    <property type="project" value="UniProtKB-KW"/>
</dbReference>
<dbReference type="PANTHER" id="PTHR43018">
    <property type="entry name" value="PHOSPHO-2-DEHYDRO-3-DEOXYHEPTONATE ALDOLASE"/>
    <property type="match status" value="1"/>
</dbReference>
<keyword evidence="5" id="KW-1185">Reference proteome</keyword>
<dbReference type="GO" id="GO:0016832">
    <property type="term" value="F:aldehyde-lyase activity"/>
    <property type="evidence" value="ECO:0007669"/>
    <property type="project" value="InterPro"/>
</dbReference>
<dbReference type="AlphaFoldDB" id="A0A1M6GS43"/>
<protein>
    <submittedName>
        <fullName evidence="4">3-deoxy-D-arabinoheptulosonate-7-phosphate synthase</fullName>
    </submittedName>
</protein>
<accession>A0A1M6GS43</accession>
<dbReference type="EMBL" id="FQZL01000011">
    <property type="protein sequence ID" value="SHJ12761.1"/>
    <property type="molecule type" value="Genomic_DNA"/>
</dbReference>
<keyword evidence="1" id="KW-0808">Transferase</keyword>
<dbReference type="Gene3D" id="3.30.70.1140">
    <property type="entry name" value="Phospho-2-dehydro-3-deoxyheptonate aldolase, domain 1"/>
    <property type="match status" value="1"/>
</dbReference>
<reference evidence="4 5" key="1">
    <citation type="submission" date="2016-11" db="EMBL/GenBank/DDBJ databases">
        <authorList>
            <person name="Jaros S."/>
            <person name="Januszkiewicz K."/>
            <person name="Wedrychowicz H."/>
        </authorList>
    </citation>
    <scope>NUCLEOTIDE SEQUENCE [LARGE SCALE GENOMIC DNA]</scope>
    <source>
        <strain evidence="4 5">DSM 17477</strain>
    </source>
</reference>
<evidence type="ECO:0000313" key="4">
    <source>
        <dbReference type="EMBL" id="SHJ12761.1"/>
    </source>
</evidence>
<dbReference type="Pfam" id="PF00793">
    <property type="entry name" value="DAHP_synth_1"/>
    <property type="match status" value="1"/>
</dbReference>
<feature type="domain" description="DAHP synthase ferredoxin-like" evidence="3">
    <location>
        <begin position="1"/>
        <end position="66"/>
    </location>
</feature>
<dbReference type="InterPro" id="IPR041071">
    <property type="entry name" value="DAHP_snth_FXD"/>
</dbReference>
<dbReference type="InterPro" id="IPR013785">
    <property type="entry name" value="Aldolase_TIM"/>
</dbReference>
<dbReference type="InterPro" id="IPR006268">
    <property type="entry name" value="DAHP_syn_2"/>
</dbReference>
<gene>
    <name evidence="4" type="ORF">SAMN02745751_01816</name>
</gene>
<dbReference type="STRING" id="1121476.SAMN02745751_01816"/>
<evidence type="ECO:0000256" key="1">
    <source>
        <dbReference type="ARBA" id="ARBA00022679"/>
    </source>
</evidence>
<dbReference type="InterPro" id="IPR006218">
    <property type="entry name" value="DAHP1/KDSA"/>
</dbReference>
<organism evidence="4 5">
    <name type="scientific">Dethiosulfatibacter aminovorans DSM 17477</name>
    <dbReference type="NCBI Taxonomy" id="1121476"/>
    <lineage>
        <taxon>Bacteria</taxon>
        <taxon>Bacillati</taxon>
        <taxon>Bacillota</taxon>
        <taxon>Tissierellia</taxon>
        <taxon>Dethiosulfatibacter</taxon>
    </lineage>
</organism>
<dbReference type="Gene3D" id="3.20.20.70">
    <property type="entry name" value="Aldolase class I"/>
    <property type="match status" value="1"/>
</dbReference>
<feature type="domain" description="DAHP synthetase I/KDSA" evidence="2">
    <location>
        <begin position="80"/>
        <end position="327"/>
    </location>
</feature>
<sequence length="338" mass="37345">MVIVMKQDQGELTEQIKKRAEKMGLQVIVTYGEGQNILALVGDTQKVELDYFAGEEGVEKVYRIQEPYKLASRYANRVDTIIDVEGVKIGGDNFTIMAGPCSVENEDQIMQTALKVKEYGADILRGGAFKPRTSPYSFQGLGLEGLKLLRKAKEATGLPIITELMDPHDFDAVYEYADIIQIGARNMANFALLKEVGKCDKPVMLKRGMSSTIKEFLMSAEYIMSEGNEKVILCERGIRTFETHMRNTLDLNIVTAIRELSHLPIIIDPSHATGKASMIEPASRATAAIGAHGLIIEVHNNPHEALCDGAQSLTPEEFKVLNDKVRKIHDYVNGGGLC</sequence>
<dbReference type="RefSeq" id="WP_073049260.1">
    <property type="nucleotide sequence ID" value="NZ_FQZL01000011.1"/>
</dbReference>
<evidence type="ECO:0000259" key="2">
    <source>
        <dbReference type="Pfam" id="PF00793"/>
    </source>
</evidence>
<dbReference type="Proteomes" id="UP000184052">
    <property type="component" value="Unassembled WGS sequence"/>
</dbReference>
<dbReference type="SUPFAM" id="SSF51569">
    <property type="entry name" value="Aldolase"/>
    <property type="match status" value="1"/>
</dbReference>
<dbReference type="PANTHER" id="PTHR43018:SF1">
    <property type="entry name" value="PROTEIN AROA(G)"/>
    <property type="match status" value="1"/>
</dbReference>